<dbReference type="RefSeq" id="XP_075096117.1">
    <property type="nucleotide sequence ID" value="XM_075240016.1"/>
</dbReference>
<organism evidence="1 2">
    <name type="scientific">Nicotiana tabacum</name>
    <name type="common">Common tobacco</name>
    <dbReference type="NCBI Taxonomy" id="4097"/>
    <lineage>
        <taxon>Eukaryota</taxon>
        <taxon>Viridiplantae</taxon>
        <taxon>Streptophyta</taxon>
        <taxon>Embryophyta</taxon>
        <taxon>Tracheophyta</taxon>
        <taxon>Spermatophyta</taxon>
        <taxon>Magnoliopsida</taxon>
        <taxon>eudicotyledons</taxon>
        <taxon>Gunneridae</taxon>
        <taxon>Pentapetalae</taxon>
        <taxon>asterids</taxon>
        <taxon>lamiids</taxon>
        <taxon>Solanales</taxon>
        <taxon>Solanaceae</taxon>
        <taxon>Nicotianoideae</taxon>
        <taxon>Nicotianeae</taxon>
        <taxon>Nicotiana</taxon>
    </lineage>
</organism>
<evidence type="ECO:0000313" key="1">
    <source>
        <dbReference type="Proteomes" id="UP000790787"/>
    </source>
</evidence>
<gene>
    <name evidence="2" type="primary">LOC142174222</name>
</gene>
<keyword evidence="1" id="KW-1185">Reference proteome</keyword>
<proteinExistence type="predicted"/>
<reference evidence="1" key="1">
    <citation type="journal article" date="2014" name="Nat. Commun.">
        <title>The tobacco genome sequence and its comparison with those of tomato and potato.</title>
        <authorList>
            <person name="Sierro N."/>
            <person name="Battey J.N."/>
            <person name="Ouadi S."/>
            <person name="Bakaher N."/>
            <person name="Bovet L."/>
            <person name="Willig A."/>
            <person name="Goepfert S."/>
            <person name="Peitsch M.C."/>
            <person name="Ivanov N.V."/>
        </authorList>
    </citation>
    <scope>NUCLEOTIDE SEQUENCE [LARGE SCALE GENOMIC DNA]</scope>
</reference>
<reference evidence="2" key="2">
    <citation type="submission" date="2025-08" db="UniProtKB">
        <authorList>
            <consortium name="RefSeq"/>
        </authorList>
    </citation>
    <scope>IDENTIFICATION</scope>
    <source>
        <tissue evidence="2">Leaf</tissue>
    </source>
</reference>
<name>A0AC58TFW4_TOBAC</name>
<evidence type="ECO:0000313" key="2">
    <source>
        <dbReference type="RefSeq" id="XP_075096117.1"/>
    </source>
</evidence>
<dbReference type="Proteomes" id="UP000790787">
    <property type="component" value="Chromosome 20"/>
</dbReference>
<protein>
    <submittedName>
        <fullName evidence="2">F-box protein At2g02030</fullName>
    </submittedName>
</protein>
<accession>A0AC58TFW4</accession>
<sequence>MEENKIVAISNKSYIPQEIVFDILIRVFAKSLLRFRCVSKSFRSLISQPLFIEAHQKACSVSQLIVSFPASTRKAIIYKLVQKIEDGQFQALPFQYLNEPCFSMLDSLESINGLVCLWNDDEDVAICNPFTKQECLSS</sequence>